<dbReference type="SUPFAM" id="SSF56281">
    <property type="entry name" value="Metallo-hydrolase/oxidoreductase"/>
    <property type="match status" value="1"/>
</dbReference>
<feature type="chain" id="PRO_5046785216" evidence="1">
    <location>
        <begin position="24"/>
        <end position="305"/>
    </location>
</feature>
<dbReference type="Proteomes" id="UP001184150">
    <property type="component" value="Unassembled WGS sequence"/>
</dbReference>
<feature type="domain" description="Metallo-beta-lactamase" evidence="2">
    <location>
        <begin position="66"/>
        <end position="256"/>
    </location>
</feature>
<dbReference type="EMBL" id="JAVDRD010000001">
    <property type="protein sequence ID" value="MDR6509713.1"/>
    <property type="molecule type" value="Genomic_DNA"/>
</dbReference>
<feature type="signal peptide" evidence="1">
    <location>
        <begin position="1"/>
        <end position="23"/>
    </location>
</feature>
<evidence type="ECO:0000259" key="2">
    <source>
        <dbReference type="SMART" id="SM00849"/>
    </source>
</evidence>
<gene>
    <name evidence="3" type="ORF">J2792_000553</name>
</gene>
<dbReference type="InterPro" id="IPR036866">
    <property type="entry name" value="RibonucZ/Hydroxyglut_hydro"/>
</dbReference>
<sequence>MRTIPIFAAALAGLVAMATPALARSQPPRIPARPTLAEACHNRDGWADPAPPQRIFANTWYVGTCGISAVLVTSPQGHVLIDAGVAQAADSVARNIVAAGFRLHDVRWIVLSHEHSDHAGGLAGLKRRTGARLAAMPAAARVLTTGQVPADDPQSAWLKPFPAVAVDRVLHDGETLVAGPLRLVAHATPGHAPGSTSWTWTSCQGRDCRTMAYVDSVTAMAAPGWRFADHPAYVAAFRASLDRIAALPCTVLITPHPGASDLFERLAHGAPRPVPGACRTYAANGRARLDETLAKEAAPPQRPAP</sequence>
<dbReference type="SMART" id="SM00849">
    <property type="entry name" value="Lactamase_B"/>
    <property type="match status" value="1"/>
</dbReference>
<keyword evidence="4" id="KW-1185">Reference proteome</keyword>
<comment type="caution">
    <text evidence="3">The sequence shown here is derived from an EMBL/GenBank/DDBJ whole genome shotgun (WGS) entry which is preliminary data.</text>
</comment>
<protein>
    <submittedName>
        <fullName evidence="3">Metallo-beta-lactamase class B</fullName>
        <ecNumber evidence="3">3.5.2.6</ecNumber>
    </submittedName>
</protein>
<evidence type="ECO:0000256" key="1">
    <source>
        <dbReference type="SAM" id="SignalP"/>
    </source>
</evidence>
<dbReference type="EC" id="3.5.2.6" evidence="3"/>
<dbReference type="Pfam" id="PF00753">
    <property type="entry name" value="Lactamase_B"/>
    <property type="match status" value="1"/>
</dbReference>
<dbReference type="GO" id="GO:0008800">
    <property type="term" value="F:beta-lactamase activity"/>
    <property type="evidence" value="ECO:0007669"/>
    <property type="project" value="UniProtKB-EC"/>
</dbReference>
<evidence type="ECO:0000313" key="4">
    <source>
        <dbReference type="Proteomes" id="UP001184150"/>
    </source>
</evidence>
<proteinExistence type="predicted"/>
<dbReference type="PANTHER" id="PTHR42951:SF17">
    <property type="entry name" value="METALLO-BETA-LACTAMASE DOMAIN-CONTAINING PROTEIN"/>
    <property type="match status" value="1"/>
</dbReference>
<organism evidence="3 4">
    <name type="scientific">Novosphingobium capsulatum</name>
    <dbReference type="NCBI Taxonomy" id="13688"/>
    <lineage>
        <taxon>Bacteria</taxon>
        <taxon>Pseudomonadati</taxon>
        <taxon>Pseudomonadota</taxon>
        <taxon>Alphaproteobacteria</taxon>
        <taxon>Sphingomonadales</taxon>
        <taxon>Sphingomonadaceae</taxon>
        <taxon>Novosphingobium</taxon>
    </lineage>
</organism>
<keyword evidence="3" id="KW-0378">Hydrolase</keyword>
<reference evidence="3 4" key="1">
    <citation type="submission" date="2023-07" db="EMBL/GenBank/DDBJ databases">
        <title>Sorghum-associated microbial communities from plants grown in Nebraska, USA.</title>
        <authorList>
            <person name="Schachtman D."/>
        </authorList>
    </citation>
    <scope>NUCLEOTIDE SEQUENCE [LARGE SCALE GENOMIC DNA]</scope>
    <source>
        <strain evidence="3 4">DS1027</strain>
    </source>
</reference>
<name>A0ABU1MHQ8_9SPHN</name>
<accession>A0ABU1MHQ8</accession>
<evidence type="ECO:0000313" key="3">
    <source>
        <dbReference type="EMBL" id="MDR6509713.1"/>
    </source>
</evidence>
<dbReference type="InterPro" id="IPR050855">
    <property type="entry name" value="NDM-1-like"/>
</dbReference>
<dbReference type="NCBIfam" id="NF012229">
    <property type="entry name" value="bla_class_B_core"/>
    <property type="match status" value="1"/>
</dbReference>
<dbReference type="Gene3D" id="3.60.15.10">
    <property type="entry name" value="Ribonuclease Z/Hydroxyacylglutathione hydrolase-like"/>
    <property type="match status" value="1"/>
</dbReference>
<keyword evidence="1" id="KW-0732">Signal</keyword>
<dbReference type="InterPro" id="IPR001279">
    <property type="entry name" value="Metallo-B-lactamas"/>
</dbReference>
<dbReference type="NCBIfam" id="NF033105">
    <property type="entry name" value="bla_subclass_B3"/>
    <property type="match status" value="1"/>
</dbReference>
<dbReference type="PANTHER" id="PTHR42951">
    <property type="entry name" value="METALLO-BETA-LACTAMASE DOMAIN-CONTAINING"/>
    <property type="match status" value="1"/>
</dbReference>